<feature type="compositionally biased region" description="Acidic residues" evidence="3">
    <location>
        <begin position="246"/>
        <end position="256"/>
    </location>
</feature>
<sequence length="295" mass="34319">MPSTLESCKTFFGTTDLYAIFEIEKKAPVSEIKKAYYKQALKVHPDRVADEEKEKATESFKILAKVHEVLSDDNKRALYDQQGIVDDDDDEKFGNSWLETFKNLFKPISESDIDNYRKEYVGSELEKNDLKKAYVNGKGCINFIMSHVPFMGVEDEPRFHEIVNEWIKSNEVPEFKAFTDEPKSKRDRRHKKYAREAKEAEKMLDKMNEQKNDEDELTKIIAKRQQNRQGGFSSFLDSLAQRYGDNDENDSDELDEESVKKFGRKLQNSQRKKTEKSGKAKKETPVKSGRVTKKK</sequence>
<dbReference type="PANTHER" id="PTHR44144">
    <property type="entry name" value="DNAJ HOMOLOG SUBFAMILY C MEMBER 9"/>
    <property type="match status" value="1"/>
</dbReference>
<dbReference type="SMART" id="SM00271">
    <property type="entry name" value="DnaJ"/>
    <property type="match status" value="1"/>
</dbReference>
<feature type="coiled-coil region" evidence="2">
    <location>
        <begin position="190"/>
        <end position="220"/>
    </location>
</feature>
<organism evidence="5 6">
    <name type="scientific">Chironomus riparius</name>
    <dbReference type="NCBI Taxonomy" id="315576"/>
    <lineage>
        <taxon>Eukaryota</taxon>
        <taxon>Metazoa</taxon>
        <taxon>Ecdysozoa</taxon>
        <taxon>Arthropoda</taxon>
        <taxon>Hexapoda</taxon>
        <taxon>Insecta</taxon>
        <taxon>Pterygota</taxon>
        <taxon>Neoptera</taxon>
        <taxon>Endopterygota</taxon>
        <taxon>Diptera</taxon>
        <taxon>Nematocera</taxon>
        <taxon>Chironomoidea</taxon>
        <taxon>Chironomidae</taxon>
        <taxon>Chironominae</taxon>
        <taxon>Chironomus</taxon>
    </lineage>
</organism>
<evidence type="ECO:0000313" key="6">
    <source>
        <dbReference type="Proteomes" id="UP001153620"/>
    </source>
</evidence>
<dbReference type="InterPro" id="IPR036869">
    <property type="entry name" value="J_dom_sf"/>
</dbReference>
<dbReference type="PRINTS" id="PR00625">
    <property type="entry name" value="JDOMAIN"/>
</dbReference>
<name>A0A9N9WXJ4_9DIPT</name>
<dbReference type="Pfam" id="PF00226">
    <property type="entry name" value="DnaJ"/>
    <property type="match status" value="1"/>
</dbReference>
<keyword evidence="2" id="KW-0175">Coiled coil</keyword>
<keyword evidence="1" id="KW-0597">Phosphoprotein</keyword>
<dbReference type="Gene3D" id="1.10.287.110">
    <property type="entry name" value="DnaJ domain"/>
    <property type="match status" value="1"/>
</dbReference>
<reference evidence="5" key="1">
    <citation type="submission" date="2022-01" db="EMBL/GenBank/DDBJ databases">
        <authorList>
            <person name="King R."/>
        </authorList>
    </citation>
    <scope>NUCLEOTIDE SEQUENCE</scope>
</reference>
<accession>A0A9N9WXJ4</accession>
<feature type="compositionally biased region" description="Polar residues" evidence="3">
    <location>
        <begin position="227"/>
        <end position="236"/>
    </location>
</feature>
<dbReference type="PANTHER" id="PTHR44144:SF1">
    <property type="entry name" value="DNAJ HOMOLOG SUBFAMILY C MEMBER 9"/>
    <property type="match status" value="1"/>
</dbReference>
<dbReference type="FunFam" id="1.10.287.110:FF:000035">
    <property type="entry name" value="DnaJ homolog subfamily C member 9"/>
    <property type="match status" value="1"/>
</dbReference>
<evidence type="ECO:0000313" key="5">
    <source>
        <dbReference type="EMBL" id="CAG9807773.1"/>
    </source>
</evidence>
<dbReference type="InterPro" id="IPR018253">
    <property type="entry name" value="DnaJ_domain_CS"/>
</dbReference>
<evidence type="ECO:0000256" key="2">
    <source>
        <dbReference type="SAM" id="Coils"/>
    </source>
</evidence>
<dbReference type="InterPro" id="IPR056453">
    <property type="entry name" value="HTH_DNAJC9"/>
</dbReference>
<feature type="region of interest" description="Disordered" evidence="3">
    <location>
        <begin position="223"/>
        <end position="295"/>
    </location>
</feature>
<dbReference type="SUPFAM" id="SSF46565">
    <property type="entry name" value="Chaperone J-domain"/>
    <property type="match status" value="1"/>
</dbReference>
<evidence type="ECO:0000256" key="3">
    <source>
        <dbReference type="SAM" id="MobiDB-lite"/>
    </source>
</evidence>
<dbReference type="GO" id="GO:0005634">
    <property type="term" value="C:nucleus"/>
    <property type="evidence" value="ECO:0007669"/>
    <property type="project" value="TreeGrafter"/>
</dbReference>
<dbReference type="InterPro" id="IPR052594">
    <property type="entry name" value="J_domain-containing_protein"/>
</dbReference>
<dbReference type="Proteomes" id="UP001153620">
    <property type="component" value="Chromosome 3"/>
</dbReference>
<dbReference type="AlphaFoldDB" id="A0A9N9WXJ4"/>
<evidence type="ECO:0000256" key="1">
    <source>
        <dbReference type="ARBA" id="ARBA00022553"/>
    </source>
</evidence>
<dbReference type="CDD" id="cd06257">
    <property type="entry name" value="DnaJ"/>
    <property type="match status" value="1"/>
</dbReference>
<dbReference type="OrthoDB" id="110024at2759"/>
<dbReference type="GO" id="GO:0005737">
    <property type="term" value="C:cytoplasm"/>
    <property type="evidence" value="ECO:0007669"/>
    <property type="project" value="TreeGrafter"/>
</dbReference>
<feature type="compositionally biased region" description="Basic and acidic residues" evidence="3">
    <location>
        <begin position="275"/>
        <end position="285"/>
    </location>
</feature>
<dbReference type="InterPro" id="IPR001623">
    <property type="entry name" value="DnaJ_domain"/>
</dbReference>
<proteinExistence type="predicted"/>
<protein>
    <recommendedName>
        <fullName evidence="4">J domain-containing protein</fullName>
    </recommendedName>
</protein>
<dbReference type="EMBL" id="OU895879">
    <property type="protein sequence ID" value="CAG9807773.1"/>
    <property type="molecule type" value="Genomic_DNA"/>
</dbReference>
<feature type="domain" description="J" evidence="4">
    <location>
        <begin position="16"/>
        <end position="83"/>
    </location>
</feature>
<evidence type="ECO:0000259" key="4">
    <source>
        <dbReference type="PROSITE" id="PS50076"/>
    </source>
</evidence>
<dbReference type="PROSITE" id="PS00636">
    <property type="entry name" value="DNAJ_1"/>
    <property type="match status" value="1"/>
</dbReference>
<reference evidence="5" key="2">
    <citation type="submission" date="2022-10" db="EMBL/GenBank/DDBJ databases">
        <authorList>
            <consortium name="ENA_rothamsted_submissions"/>
            <consortium name="culmorum"/>
            <person name="King R."/>
        </authorList>
    </citation>
    <scope>NUCLEOTIDE SEQUENCE</scope>
</reference>
<keyword evidence="6" id="KW-1185">Reference proteome</keyword>
<dbReference type="PROSITE" id="PS50076">
    <property type="entry name" value="DNAJ_2"/>
    <property type="match status" value="1"/>
</dbReference>
<dbReference type="Pfam" id="PF23302">
    <property type="entry name" value="HTH_DNAJC9"/>
    <property type="match status" value="1"/>
</dbReference>
<dbReference type="GO" id="GO:0031072">
    <property type="term" value="F:heat shock protein binding"/>
    <property type="evidence" value="ECO:0007669"/>
    <property type="project" value="TreeGrafter"/>
</dbReference>
<gene>
    <name evidence="5" type="ORF">CHIRRI_LOCUS10619</name>
</gene>